<proteinExistence type="predicted"/>
<gene>
    <name evidence="1" type="ORF">DW848_14110</name>
</gene>
<protein>
    <submittedName>
        <fullName evidence="1">Uncharacterized protein</fullName>
    </submittedName>
</protein>
<organism evidence="1 2">
    <name type="scientific">Agathobacter rectalis</name>
    <dbReference type="NCBI Taxonomy" id="39491"/>
    <lineage>
        <taxon>Bacteria</taxon>
        <taxon>Bacillati</taxon>
        <taxon>Bacillota</taxon>
        <taxon>Clostridia</taxon>
        <taxon>Lachnospirales</taxon>
        <taxon>Lachnospiraceae</taxon>
        <taxon>Agathobacter</taxon>
    </lineage>
</organism>
<evidence type="ECO:0000313" key="1">
    <source>
        <dbReference type="EMBL" id="RHC36313.1"/>
    </source>
</evidence>
<dbReference type="Proteomes" id="UP000286104">
    <property type="component" value="Unassembled WGS sequence"/>
</dbReference>
<accession>A0A413ZXI4</accession>
<comment type="caution">
    <text evidence="1">The sequence shown here is derived from an EMBL/GenBank/DDBJ whole genome shotgun (WGS) entry which is preliminary data.</text>
</comment>
<name>A0A413ZXI4_9FIRM</name>
<dbReference type="EMBL" id="QSHU01000025">
    <property type="protein sequence ID" value="RHC36313.1"/>
    <property type="molecule type" value="Genomic_DNA"/>
</dbReference>
<evidence type="ECO:0000313" key="2">
    <source>
        <dbReference type="Proteomes" id="UP000286104"/>
    </source>
</evidence>
<reference evidence="1 2" key="1">
    <citation type="submission" date="2018-08" db="EMBL/GenBank/DDBJ databases">
        <title>A genome reference for cultivated species of the human gut microbiota.</title>
        <authorList>
            <person name="Zou Y."/>
            <person name="Xue W."/>
            <person name="Luo G."/>
        </authorList>
    </citation>
    <scope>NUCLEOTIDE SEQUENCE [LARGE SCALE GENOMIC DNA]</scope>
    <source>
        <strain evidence="1 2">AM36-3AA</strain>
    </source>
</reference>
<sequence length="64" mass="7691">MIRIDEEVEPVIRIPIELREYVELEEGKLEIMKPVPQDLQPLVIELQDIYNKKQDPTDLAEYRR</sequence>
<dbReference type="AlphaFoldDB" id="A0A413ZXI4"/>
<dbReference type="RefSeq" id="WP_117918491.1">
    <property type="nucleotide sequence ID" value="NZ_QRUL01000003.1"/>
</dbReference>